<name>A0A1V2I3B8_9ACTN</name>
<dbReference type="InterPro" id="IPR006015">
    <property type="entry name" value="Universal_stress_UspA"/>
</dbReference>
<dbReference type="PRINTS" id="PR01438">
    <property type="entry name" value="UNVRSLSTRESS"/>
</dbReference>
<organism evidence="3 4">
    <name type="scientific">Pseudofrankia asymbiotica</name>
    <dbReference type="NCBI Taxonomy" id="1834516"/>
    <lineage>
        <taxon>Bacteria</taxon>
        <taxon>Bacillati</taxon>
        <taxon>Actinomycetota</taxon>
        <taxon>Actinomycetes</taxon>
        <taxon>Frankiales</taxon>
        <taxon>Frankiaceae</taxon>
        <taxon>Pseudofrankia</taxon>
    </lineage>
</organism>
<evidence type="ECO:0000259" key="2">
    <source>
        <dbReference type="Pfam" id="PF00582"/>
    </source>
</evidence>
<gene>
    <name evidence="3" type="ORF">BL253_30095</name>
</gene>
<dbReference type="InterPro" id="IPR006016">
    <property type="entry name" value="UspA"/>
</dbReference>
<dbReference type="Proteomes" id="UP000188929">
    <property type="component" value="Unassembled WGS sequence"/>
</dbReference>
<protein>
    <submittedName>
        <fullName evidence="3">Universal stress protein UspA</fullName>
    </submittedName>
</protein>
<comment type="caution">
    <text evidence="3">The sequence shown here is derived from an EMBL/GenBank/DDBJ whole genome shotgun (WGS) entry which is preliminary data.</text>
</comment>
<dbReference type="OrthoDB" id="6174426at2"/>
<dbReference type="PANTHER" id="PTHR46553:SF3">
    <property type="entry name" value="ADENINE NUCLEOTIDE ALPHA HYDROLASES-LIKE SUPERFAMILY PROTEIN"/>
    <property type="match status" value="1"/>
</dbReference>
<comment type="similarity">
    <text evidence="1">Belongs to the universal stress protein A family.</text>
</comment>
<dbReference type="EMBL" id="MOMC01000070">
    <property type="protein sequence ID" value="ONH24542.1"/>
    <property type="molecule type" value="Genomic_DNA"/>
</dbReference>
<dbReference type="Gene3D" id="3.40.50.620">
    <property type="entry name" value="HUPs"/>
    <property type="match status" value="1"/>
</dbReference>
<evidence type="ECO:0000256" key="1">
    <source>
        <dbReference type="ARBA" id="ARBA00008791"/>
    </source>
</evidence>
<evidence type="ECO:0000313" key="4">
    <source>
        <dbReference type="Proteomes" id="UP000188929"/>
    </source>
</evidence>
<dbReference type="AlphaFoldDB" id="A0A1V2I3B8"/>
<proteinExistence type="inferred from homology"/>
<dbReference type="Pfam" id="PF00582">
    <property type="entry name" value="Usp"/>
    <property type="match status" value="1"/>
</dbReference>
<keyword evidence="4" id="KW-1185">Reference proteome</keyword>
<reference evidence="4" key="1">
    <citation type="submission" date="2016-10" db="EMBL/GenBank/DDBJ databases">
        <title>Frankia sp. NRRL B-16386 Genome sequencing.</title>
        <authorList>
            <person name="Ghodhbane-Gtari F."/>
            <person name="Swanson E."/>
            <person name="Gueddou A."/>
            <person name="Hezbri K."/>
            <person name="Ktari K."/>
            <person name="Nouioui I."/>
            <person name="Morris K."/>
            <person name="Simpson S."/>
            <person name="Abebe-Akele F."/>
            <person name="Thomas K."/>
            <person name="Gtari M."/>
            <person name="Tisa L.S."/>
        </authorList>
    </citation>
    <scope>NUCLEOTIDE SEQUENCE [LARGE SCALE GENOMIC DNA]</scope>
    <source>
        <strain evidence="4">NRRL B-16386</strain>
    </source>
</reference>
<dbReference type="PANTHER" id="PTHR46553">
    <property type="entry name" value="ADENINE NUCLEOTIDE ALPHA HYDROLASES-LIKE SUPERFAMILY PROTEIN"/>
    <property type="match status" value="1"/>
</dbReference>
<feature type="domain" description="UspA" evidence="2">
    <location>
        <begin position="8"/>
        <end position="144"/>
    </location>
</feature>
<evidence type="ECO:0000313" key="3">
    <source>
        <dbReference type="EMBL" id="ONH24542.1"/>
    </source>
</evidence>
<dbReference type="RefSeq" id="WP_076820769.1">
    <property type="nucleotide sequence ID" value="NZ_MOMC01000070.1"/>
</dbReference>
<dbReference type="STRING" id="1834516.BL253_30095"/>
<sequence length="155" mass="16043">MTTDGTVSRIVVGIDGSEGSLEALRWAAREAELHGAELLVLMAWRLPVVGPYLPAFPLDAGAWEEGARQELQGALAAAFGDKLPDGVRAELRPGLPASVLVEAGKHADLVVVGSRGHGGFVGALLGSVSTAVIHHATGPVLVVRPRLEHGTKASH</sequence>
<dbReference type="SUPFAM" id="SSF52402">
    <property type="entry name" value="Adenine nucleotide alpha hydrolases-like"/>
    <property type="match status" value="1"/>
</dbReference>
<accession>A0A1V2I3B8</accession>
<dbReference type="InterPro" id="IPR014729">
    <property type="entry name" value="Rossmann-like_a/b/a_fold"/>
</dbReference>